<gene>
    <name evidence="2" type="ORF">FA13DRAFT_639043</name>
</gene>
<comment type="caution">
    <text evidence="2">The sequence shown here is derived from an EMBL/GenBank/DDBJ whole genome shotgun (WGS) entry which is preliminary data.</text>
</comment>
<dbReference type="EMBL" id="QPFP01000269">
    <property type="protein sequence ID" value="TEB18328.1"/>
    <property type="molecule type" value="Genomic_DNA"/>
</dbReference>
<evidence type="ECO:0000313" key="2">
    <source>
        <dbReference type="EMBL" id="TEB18328.1"/>
    </source>
</evidence>
<protein>
    <submittedName>
        <fullName evidence="2">Uncharacterized protein</fullName>
    </submittedName>
</protein>
<name>A0A4Y7SAY7_COPMI</name>
<organism evidence="2 3">
    <name type="scientific">Coprinellus micaceus</name>
    <name type="common">Glistening ink-cap mushroom</name>
    <name type="synonym">Coprinus micaceus</name>
    <dbReference type="NCBI Taxonomy" id="71717"/>
    <lineage>
        <taxon>Eukaryota</taxon>
        <taxon>Fungi</taxon>
        <taxon>Dikarya</taxon>
        <taxon>Basidiomycota</taxon>
        <taxon>Agaricomycotina</taxon>
        <taxon>Agaricomycetes</taxon>
        <taxon>Agaricomycetidae</taxon>
        <taxon>Agaricales</taxon>
        <taxon>Agaricineae</taxon>
        <taxon>Psathyrellaceae</taxon>
        <taxon>Coprinellus</taxon>
    </lineage>
</organism>
<sequence length="184" mass="19952">METVGILEGSHRARKHLPAFPSVLSLPPLCSQGPRTMIQPSSLPPSMGHLSDRSFTLGPPSSDLSRLSSDLRAQARAEAFSRLDPPALRPRLSSLDPCLIWAILASAVRPQVGEELRASASLLPSRSRGANRTRIRAYSSYLVLGTTESQAGRQHYRRLSPPGTATKLEYDELTCRLSPTPVSG</sequence>
<dbReference type="Proteomes" id="UP000298030">
    <property type="component" value="Unassembled WGS sequence"/>
</dbReference>
<feature type="region of interest" description="Disordered" evidence="1">
    <location>
        <begin position="34"/>
        <end position="63"/>
    </location>
</feature>
<evidence type="ECO:0000256" key="1">
    <source>
        <dbReference type="SAM" id="MobiDB-lite"/>
    </source>
</evidence>
<proteinExistence type="predicted"/>
<reference evidence="2 3" key="1">
    <citation type="journal article" date="2019" name="Nat. Ecol. Evol.">
        <title>Megaphylogeny resolves global patterns of mushroom evolution.</title>
        <authorList>
            <person name="Varga T."/>
            <person name="Krizsan K."/>
            <person name="Foldi C."/>
            <person name="Dima B."/>
            <person name="Sanchez-Garcia M."/>
            <person name="Sanchez-Ramirez S."/>
            <person name="Szollosi G.J."/>
            <person name="Szarkandi J.G."/>
            <person name="Papp V."/>
            <person name="Albert L."/>
            <person name="Andreopoulos W."/>
            <person name="Angelini C."/>
            <person name="Antonin V."/>
            <person name="Barry K.W."/>
            <person name="Bougher N.L."/>
            <person name="Buchanan P."/>
            <person name="Buyck B."/>
            <person name="Bense V."/>
            <person name="Catcheside P."/>
            <person name="Chovatia M."/>
            <person name="Cooper J."/>
            <person name="Damon W."/>
            <person name="Desjardin D."/>
            <person name="Finy P."/>
            <person name="Geml J."/>
            <person name="Haridas S."/>
            <person name="Hughes K."/>
            <person name="Justo A."/>
            <person name="Karasinski D."/>
            <person name="Kautmanova I."/>
            <person name="Kiss B."/>
            <person name="Kocsube S."/>
            <person name="Kotiranta H."/>
            <person name="LaButti K.M."/>
            <person name="Lechner B.E."/>
            <person name="Liimatainen K."/>
            <person name="Lipzen A."/>
            <person name="Lukacs Z."/>
            <person name="Mihaltcheva S."/>
            <person name="Morgado L.N."/>
            <person name="Niskanen T."/>
            <person name="Noordeloos M.E."/>
            <person name="Ohm R.A."/>
            <person name="Ortiz-Santana B."/>
            <person name="Ovrebo C."/>
            <person name="Racz N."/>
            <person name="Riley R."/>
            <person name="Savchenko A."/>
            <person name="Shiryaev A."/>
            <person name="Soop K."/>
            <person name="Spirin V."/>
            <person name="Szebenyi C."/>
            <person name="Tomsovsky M."/>
            <person name="Tulloss R.E."/>
            <person name="Uehling J."/>
            <person name="Grigoriev I.V."/>
            <person name="Vagvolgyi C."/>
            <person name="Papp T."/>
            <person name="Martin F.M."/>
            <person name="Miettinen O."/>
            <person name="Hibbett D.S."/>
            <person name="Nagy L.G."/>
        </authorList>
    </citation>
    <scope>NUCLEOTIDE SEQUENCE [LARGE SCALE GENOMIC DNA]</scope>
    <source>
        <strain evidence="2 3">FP101781</strain>
    </source>
</reference>
<keyword evidence="3" id="KW-1185">Reference proteome</keyword>
<dbReference type="AlphaFoldDB" id="A0A4Y7SAY7"/>
<evidence type="ECO:0000313" key="3">
    <source>
        <dbReference type="Proteomes" id="UP000298030"/>
    </source>
</evidence>
<accession>A0A4Y7SAY7</accession>